<dbReference type="EMBL" id="CALNXK010000013">
    <property type="protein sequence ID" value="CAH3045188.1"/>
    <property type="molecule type" value="Genomic_DNA"/>
</dbReference>
<evidence type="ECO:0000256" key="2">
    <source>
        <dbReference type="SAM" id="MobiDB-lite"/>
    </source>
</evidence>
<dbReference type="Proteomes" id="UP001159405">
    <property type="component" value="Unassembled WGS sequence"/>
</dbReference>
<evidence type="ECO:0000313" key="5">
    <source>
        <dbReference type="Proteomes" id="UP001159405"/>
    </source>
</evidence>
<dbReference type="PROSITE" id="PS50157">
    <property type="entry name" value="ZINC_FINGER_C2H2_2"/>
    <property type="match status" value="1"/>
</dbReference>
<evidence type="ECO:0000256" key="1">
    <source>
        <dbReference type="PROSITE-ProRule" id="PRU00042"/>
    </source>
</evidence>
<keyword evidence="1" id="KW-0862">Zinc</keyword>
<feature type="region of interest" description="Disordered" evidence="2">
    <location>
        <begin position="81"/>
        <end position="135"/>
    </location>
</feature>
<sequence length="659" mass="76230">KKYKNRFDFCRHKKYCGTNLKVACLHCDKLFSRKDKLTAHFKKFHSEVAKRKAEEGAELLRLELLNSGKVPRLCNEEQTGGAVTITDEGDHKSGVKVTKGKKRGADQGDNKSDVKVSKEEVADKSEDSTDTYGGGPDPLYVAEFKKLGPAKRWKKNTVVNQKFILTLDQKRGLKENEDLNIGATHAIAVGVDKLVEDLKIPDSHWMTLQIGSREHRKEDRGKNSQQLKEAKRLHDEAGVAEGLCGLEEIDKFQDYLGLQGYRIIVVDACRGSVIFKGDAFKEAKKIIAIEKSVYEDEKGDLKAHYDGLYSIPGFMNRSYFCYRCCKGYNTENSAHHNCEARNCPGCLRRKTDDDEGCIHFTFGVKPDRSCIICRREFYGEVCFQNHLIKEVYKDPSLKRMTQLIEDELNEDLSYRVKMISVCDQYRKDFGVTYKVKEDTSHKCLHAMCKHCLEYVNIYEHKCFITSEEEKCFKGTLKEFQKQKREKEKLYTELYGEEDAKDEFKEKVIDDLMKQRKRKVDELNAINNGIPMEEIKGRREQQRLDDLCERAIQQLQERGVALEAITQDMVDREVRRNQKQEEDLTSQQEPSSIMIFADVECLLDSSNTFVPILICYARHGDDTIYHHWGTNCIQAFIETMIDWSNQDKKEEDSKELHIFF</sequence>
<feature type="non-terminal residue" evidence="4">
    <location>
        <position position="659"/>
    </location>
</feature>
<proteinExistence type="predicted"/>
<evidence type="ECO:0000313" key="4">
    <source>
        <dbReference type="EMBL" id="CAH3045188.1"/>
    </source>
</evidence>
<keyword evidence="1" id="KW-0479">Metal-binding</keyword>
<keyword evidence="1" id="KW-0863">Zinc-finger</keyword>
<comment type="caution">
    <text evidence="4">The sequence shown here is derived from an EMBL/GenBank/DDBJ whole genome shotgun (WGS) entry which is preliminary data.</text>
</comment>
<dbReference type="InterPro" id="IPR013087">
    <property type="entry name" value="Znf_C2H2_type"/>
</dbReference>
<reference evidence="4 5" key="1">
    <citation type="submission" date="2022-05" db="EMBL/GenBank/DDBJ databases">
        <authorList>
            <consortium name="Genoscope - CEA"/>
            <person name="William W."/>
        </authorList>
    </citation>
    <scope>NUCLEOTIDE SEQUENCE [LARGE SCALE GENOMIC DNA]</scope>
</reference>
<accession>A0ABN8ND16</accession>
<feature type="non-terminal residue" evidence="4">
    <location>
        <position position="1"/>
    </location>
</feature>
<evidence type="ECO:0000259" key="3">
    <source>
        <dbReference type="PROSITE" id="PS50157"/>
    </source>
</evidence>
<organism evidence="4 5">
    <name type="scientific">Porites lobata</name>
    <dbReference type="NCBI Taxonomy" id="104759"/>
    <lineage>
        <taxon>Eukaryota</taxon>
        <taxon>Metazoa</taxon>
        <taxon>Cnidaria</taxon>
        <taxon>Anthozoa</taxon>
        <taxon>Hexacorallia</taxon>
        <taxon>Scleractinia</taxon>
        <taxon>Fungiina</taxon>
        <taxon>Poritidae</taxon>
        <taxon>Porites</taxon>
    </lineage>
</organism>
<feature type="compositionally biased region" description="Basic and acidic residues" evidence="2">
    <location>
        <begin position="103"/>
        <end position="127"/>
    </location>
</feature>
<name>A0ABN8ND16_9CNID</name>
<keyword evidence="5" id="KW-1185">Reference proteome</keyword>
<gene>
    <name evidence="4" type="ORF">PLOB_00006673</name>
</gene>
<dbReference type="PROSITE" id="PS00028">
    <property type="entry name" value="ZINC_FINGER_C2H2_1"/>
    <property type="match status" value="1"/>
</dbReference>
<protein>
    <recommendedName>
        <fullName evidence="3">C2H2-type domain-containing protein</fullName>
    </recommendedName>
</protein>
<feature type="domain" description="C2H2-type" evidence="3">
    <location>
        <begin position="22"/>
        <end position="50"/>
    </location>
</feature>
<feature type="region of interest" description="Disordered" evidence="2">
    <location>
        <begin position="212"/>
        <end position="232"/>
    </location>
</feature>